<keyword evidence="1 8" id="KW-0808">Transferase</keyword>
<dbReference type="SUPFAM" id="SSF109604">
    <property type="entry name" value="HD-domain/PDEase-like"/>
    <property type="match status" value="1"/>
</dbReference>
<keyword evidence="12" id="KW-1185">Reference proteome</keyword>
<dbReference type="EC" id="2.7.7.59" evidence="8"/>
<feature type="domain" description="ACT" evidence="9">
    <location>
        <begin position="789"/>
        <end position="863"/>
    </location>
</feature>
<dbReference type="InterPro" id="IPR006674">
    <property type="entry name" value="HD_domain"/>
</dbReference>
<comment type="domain">
    <text evidence="8">Has four distinct domains: an N-terminal nucleotidyltransferase (NT) domain responsible for UTase activity, a central HD domain that encodes UR activity, and two C-terminal ACT domains that seem to have a role in glutamine sensing.</text>
</comment>
<dbReference type="SMART" id="SM00471">
    <property type="entry name" value="HDc"/>
    <property type="match status" value="1"/>
</dbReference>
<dbReference type="InterPro" id="IPR002912">
    <property type="entry name" value="ACT_dom"/>
</dbReference>
<dbReference type="Gene3D" id="3.30.70.260">
    <property type="match status" value="1"/>
</dbReference>
<dbReference type="InterPro" id="IPR013546">
    <property type="entry name" value="PII_UdlTrfase/GS_AdlTrfase"/>
</dbReference>
<accession>A0A317CA44</accession>
<dbReference type="Proteomes" id="UP000245506">
    <property type="component" value="Unassembled WGS sequence"/>
</dbReference>
<evidence type="ECO:0000256" key="3">
    <source>
        <dbReference type="ARBA" id="ARBA00022737"/>
    </source>
</evidence>
<name>A0A317CA44_9GAMM</name>
<organism evidence="11 12">
    <name type="scientific">Leucothrix arctica</name>
    <dbReference type="NCBI Taxonomy" id="1481894"/>
    <lineage>
        <taxon>Bacteria</taxon>
        <taxon>Pseudomonadati</taxon>
        <taxon>Pseudomonadota</taxon>
        <taxon>Gammaproteobacteria</taxon>
        <taxon>Thiotrichales</taxon>
        <taxon>Thiotrichaceae</taxon>
        <taxon>Leucothrix</taxon>
    </lineage>
</organism>
<dbReference type="PANTHER" id="PTHR47320">
    <property type="entry name" value="BIFUNCTIONAL URIDYLYLTRANSFERASE/URIDYLYL-REMOVING ENZYME"/>
    <property type="match status" value="1"/>
</dbReference>
<dbReference type="InterPro" id="IPR045865">
    <property type="entry name" value="ACT-like_dom_sf"/>
</dbReference>
<evidence type="ECO:0000256" key="2">
    <source>
        <dbReference type="ARBA" id="ARBA00022695"/>
    </source>
</evidence>
<dbReference type="SUPFAM" id="SSF55021">
    <property type="entry name" value="ACT-like"/>
    <property type="match status" value="1"/>
</dbReference>
<dbReference type="GO" id="GO:0008893">
    <property type="term" value="F:guanosine-3',5'-bis(diphosphate) 3'-diphosphatase activity"/>
    <property type="evidence" value="ECO:0007669"/>
    <property type="project" value="UniProtKB-EC"/>
</dbReference>
<comment type="catalytic activity">
    <reaction evidence="8">
        <text>[protein-PII]-uridylyl-L-tyrosine + H2O = [protein-PII]-L-tyrosine + UMP + H(+)</text>
        <dbReference type="Rhea" id="RHEA:48600"/>
        <dbReference type="Rhea" id="RHEA-COMP:12147"/>
        <dbReference type="Rhea" id="RHEA-COMP:12148"/>
        <dbReference type="ChEBI" id="CHEBI:15377"/>
        <dbReference type="ChEBI" id="CHEBI:15378"/>
        <dbReference type="ChEBI" id="CHEBI:46858"/>
        <dbReference type="ChEBI" id="CHEBI:57865"/>
        <dbReference type="ChEBI" id="CHEBI:90602"/>
    </reaction>
</comment>
<dbReference type="InterPro" id="IPR003607">
    <property type="entry name" value="HD/PDEase_dom"/>
</dbReference>
<dbReference type="Pfam" id="PF01966">
    <property type="entry name" value="HD"/>
    <property type="match status" value="1"/>
</dbReference>
<dbReference type="PIRSF" id="PIRSF006288">
    <property type="entry name" value="PII_uridyltransf"/>
    <property type="match status" value="1"/>
</dbReference>
<dbReference type="PROSITE" id="PS51831">
    <property type="entry name" value="HD"/>
    <property type="match status" value="1"/>
</dbReference>
<dbReference type="SUPFAM" id="SSF81301">
    <property type="entry name" value="Nucleotidyltransferase"/>
    <property type="match status" value="1"/>
</dbReference>
<protein>
    <recommendedName>
        <fullName evidence="8">Bifunctional uridylyltransferase/uridylyl-removing enzyme</fullName>
        <shortName evidence="8">UTase/UR</shortName>
    </recommendedName>
    <alternativeName>
        <fullName evidence="8">Bifunctional [protein-PII] modification enzyme</fullName>
    </alternativeName>
    <alternativeName>
        <fullName evidence="8">Bifunctional nitrogen sensor protein</fullName>
    </alternativeName>
    <domain>
        <recommendedName>
            <fullName evidence="8">[Protein-PII] uridylyltransferase</fullName>
            <shortName evidence="8">PII uridylyltransferase</shortName>
            <shortName evidence="8">UTase</shortName>
            <ecNumber evidence="8">2.7.7.59</ecNumber>
        </recommendedName>
    </domain>
    <domain>
        <recommendedName>
            <fullName evidence="8">[Protein-PII]-UMP uridylyl-removing enzyme</fullName>
            <shortName evidence="8">UR</shortName>
            <ecNumber evidence="8">3.1.4.-</ecNumber>
        </recommendedName>
    </domain>
</protein>
<dbReference type="GO" id="GO:0008773">
    <property type="term" value="F:[protein-PII] uridylyltransferase activity"/>
    <property type="evidence" value="ECO:0007669"/>
    <property type="project" value="UniProtKB-UniRule"/>
</dbReference>
<evidence type="ECO:0000256" key="8">
    <source>
        <dbReference type="HAMAP-Rule" id="MF_00277"/>
    </source>
</evidence>
<evidence type="ECO:0000256" key="1">
    <source>
        <dbReference type="ARBA" id="ARBA00022679"/>
    </source>
</evidence>
<dbReference type="PANTHER" id="PTHR47320:SF1">
    <property type="entry name" value="BIFUNCTIONAL URIDYLYLTRANSFERASE_URIDYLYL-REMOVING ENZYME"/>
    <property type="match status" value="1"/>
</dbReference>
<evidence type="ECO:0000256" key="6">
    <source>
        <dbReference type="ARBA" id="ARBA00023268"/>
    </source>
</evidence>
<dbReference type="SUPFAM" id="SSF81593">
    <property type="entry name" value="Nucleotidyltransferase substrate binding subunit/domain"/>
    <property type="match status" value="1"/>
</dbReference>
<feature type="region of interest" description="Uridylyltransferase" evidence="8">
    <location>
        <begin position="1"/>
        <end position="320"/>
    </location>
</feature>
<dbReference type="EC" id="3.1.4.-" evidence="8"/>
<comment type="function">
    <text evidence="8">Modifies, by uridylylation and deuridylylation, the PII regulatory proteins (GlnB and homologs), in response to the nitrogen status of the cell that GlnD senses through the glutamine level. Under low glutamine levels, catalyzes the conversion of the PII proteins and UTP to PII-UMP and PPi, while under higher glutamine levels, GlnD hydrolyzes PII-UMP to PII and UMP (deuridylylation). Thus, controls uridylylation state and activity of the PII proteins, and plays an important role in the regulation of nitrogen metabolism.</text>
</comment>
<dbReference type="GO" id="GO:0008081">
    <property type="term" value="F:phosphoric diester hydrolase activity"/>
    <property type="evidence" value="ECO:0007669"/>
    <property type="project" value="UniProtKB-UniRule"/>
</dbReference>
<dbReference type="GO" id="GO:0006808">
    <property type="term" value="P:regulation of nitrogen utilization"/>
    <property type="evidence" value="ECO:0007669"/>
    <property type="project" value="UniProtKB-UniRule"/>
</dbReference>
<dbReference type="Pfam" id="PF08335">
    <property type="entry name" value="GlnD_UR_UTase"/>
    <property type="match status" value="1"/>
</dbReference>
<dbReference type="NCBIfam" id="TIGR01693">
    <property type="entry name" value="UTase_glnD"/>
    <property type="match status" value="1"/>
</dbReference>
<feature type="domain" description="HD" evidence="10">
    <location>
        <begin position="439"/>
        <end position="561"/>
    </location>
</feature>
<dbReference type="InterPro" id="IPR043519">
    <property type="entry name" value="NT_sf"/>
</dbReference>
<dbReference type="CDD" id="cd05401">
    <property type="entry name" value="NT_GlnE_GlnD_like"/>
    <property type="match status" value="1"/>
</dbReference>
<dbReference type="EMBL" id="QGKL01000041">
    <property type="protein sequence ID" value="PWQ94203.1"/>
    <property type="molecule type" value="Genomic_DNA"/>
</dbReference>
<dbReference type="InterPro" id="IPR010043">
    <property type="entry name" value="UTase/UR"/>
</dbReference>
<dbReference type="AlphaFoldDB" id="A0A317CA44"/>
<feature type="domain" description="ACT" evidence="9">
    <location>
        <begin position="680"/>
        <end position="766"/>
    </location>
</feature>
<sequence>MPVILKELLDESYLKLKQDFEKKVHIKQLLLDRSNTIDHVVSELWNSCGLMDNDSTSLVAVGGYGRAEMHPASDVDLLLLLKDEPDSALEEKLSDFLTSLWDLGLEIGHSVRTVEQCVEEAVLDLTVITNLIESRHIIGNKGLFEDLHEQISTDKIWPSHTFFDAKMEEQRQRYRQYGDTAYRVEPNLKEGPGGLRDIQTIDWVIERTYNITLQNTPTSSEQKLLNPVELNLLIEGKHFLWSVRFALHMLAARKEDRLLFDYQRDLAHAFGYTEDADNQSVEQFMQRYYRTITELERLNEVLLGVLRKRILPPSNVDPVEISPLYMNDDGYLAISAPDIFKKHPHALLGVFHQLQLTPDLKDLTPDTIRAIRNNLPLINDAFRNKAEHKEIFIDILKESNGITFVLRRMNRYGVLAAYIPAFANIVGRMQYDLFHAFTVDDHTLGLVRNLRQLTIAKGRKKNPFQAKVFDKIHKPELLYLAALFHDIAKGRKGSHSELGAVDALEFCKSHGLSDYDSNLVSWLVKHHLTMSTTAQRKDISDPEVIQKFADIIALPHRLDHLYLLTVSDIRSTNPTLLTAWKSSLLVELFKSTSNCLKQQETLSISTQELLQEKKESVLGLLANDDVPEEYCSEFWTNMRQEYLIQQPVNIQAWHIKELKRAEKKKTVIRIREAAKGTSTQLFIYTKDKDVLFPKICAVLEQMQLNIVAAYLATGNDGFALDTIIFLNSKGKPVSLKSDQEVILKTIKRSLKKKNFDIDDGHYRVPRQLQYFDTPTTVHFSQGNANKQTILTLQAADTPGLLSRVSKVFHTKGIVVHNARIATLGEQAEDIFYITTLVNQPITDKNMQKDIRDAIKETLQQAEL</sequence>
<reference evidence="11 12" key="1">
    <citation type="submission" date="2018-05" db="EMBL/GenBank/DDBJ databases">
        <title>Leucothrix arctica sp. nov., isolated from Arctic seawater.</title>
        <authorList>
            <person name="Choi A."/>
            <person name="Baek K."/>
        </authorList>
    </citation>
    <scope>NUCLEOTIDE SEQUENCE [LARGE SCALE GENOMIC DNA]</scope>
    <source>
        <strain evidence="11 12">IMCC9719</strain>
    </source>
</reference>
<keyword evidence="4 8" id="KW-0378">Hydrolase</keyword>
<dbReference type="HAMAP" id="MF_00277">
    <property type="entry name" value="PII_uridylyl_transf"/>
    <property type="match status" value="1"/>
</dbReference>
<comment type="catalytic activity">
    <reaction evidence="8">
        <text>[protein-PII]-L-tyrosine + UTP = [protein-PII]-uridylyl-L-tyrosine + diphosphate</text>
        <dbReference type="Rhea" id="RHEA:13673"/>
        <dbReference type="Rhea" id="RHEA-COMP:12147"/>
        <dbReference type="Rhea" id="RHEA-COMP:12148"/>
        <dbReference type="ChEBI" id="CHEBI:33019"/>
        <dbReference type="ChEBI" id="CHEBI:46398"/>
        <dbReference type="ChEBI" id="CHEBI:46858"/>
        <dbReference type="ChEBI" id="CHEBI:90602"/>
        <dbReference type="EC" id="2.7.7.59"/>
    </reaction>
</comment>
<dbReference type="PROSITE" id="PS51671">
    <property type="entry name" value="ACT"/>
    <property type="match status" value="2"/>
</dbReference>
<keyword evidence="6 8" id="KW-0511">Multifunctional enzyme</keyword>
<keyword evidence="5 8" id="KW-0460">Magnesium</keyword>
<evidence type="ECO:0000256" key="4">
    <source>
        <dbReference type="ARBA" id="ARBA00022801"/>
    </source>
</evidence>
<dbReference type="CDD" id="cd04899">
    <property type="entry name" value="ACT_ACR-UUR-like_2"/>
    <property type="match status" value="1"/>
</dbReference>
<dbReference type="Gene3D" id="1.10.3090.10">
    <property type="entry name" value="cca-adding enzyme, domain 2"/>
    <property type="match status" value="1"/>
</dbReference>
<evidence type="ECO:0000313" key="11">
    <source>
        <dbReference type="EMBL" id="PWQ94203.1"/>
    </source>
</evidence>
<evidence type="ECO:0000259" key="10">
    <source>
        <dbReference type="PROSITE" id="PS51831"/>
    </source>
</evidence>
<evidence type="ECO:0000313" key="12">
    <source>
        <dbReference type="Proteomes" id="UP000245506"/>
    </source>
</evidence>
<evidence type="ECO:0000256" key="5">
    <source>
        <dbReference type="ARBA" id="ARBA00022842"/>
    </source>
</evidence>
<proteinExistence type="inferred from homology"/>
<evidence type="ECO:0000259" key="9">
    <source>
        <dbReference type="PROSITE" id="PS51671"/>
    </source>
</evidence>
<dbReference type="Pfam" id="PF01842">
    <property type="entry name" value="ACT"/>
    <property type="match status" value="1"/>
</dbReference>
<feature type="region of interest" description="Uridylyl-removing" evidence="8">
    <location>
        <begin position="321"/>
        <end position="679"/>
    </location>
</feature>
<comment type="cofactor">
    <cofactor evidence="8">
        <name>Mg(2+)</name>
        <dbReference type="ChEBI" id="CHEBI:18420"/>
    </cofactor>
</comment>
<keyword evidence="3" id="KW-0677">Repeat</keyword>
<gene>
    <name evidence="8 11" type="primary">glnD</name>
    <name evidence="11" type="ORF">DKT75_16855</name>
</gene>
<comment type="activity regulation">
    <text evidence="8">Uridylyltransferase (UTase) activity is inhibited by glutamine, while glutamine activates uridylyl-removing (UR) activity.</text>
</comment>
<comment type="catalytic activity">
    <reaction evidence="7">
        <text>guanosine 3',5'-bis(diphosphate) + H2O = GDP + diphosphate + H(+)</text>
        <dbReference type="Rhea" id="RHEA:14253"/>
        <dbReference type="ChEBI" id="CHEBI:15377"/>
        <dbReference type="ChEBI" id="CHEBI:15378"/>
        <dbReference type="ChEBI" id="CHEBI:33019"/>
        <dbReference type="ChEBI" id="CHEBI:58189"/>
        <dbReference type="ChEBI" id="CHEBI:77828"/>
        <dbReference type="EC" id="3.1.7.2"/>
    </reaction>
</comment>
<keyword evidence="2 8" id="KW-0548">Nucleotidyltransferase</keyword>
<comment type="similarity">
    <text evidence="8">Belongs to the GlnD family.</text>
</comment>
<comment type="caution">
    <text evidence="11">The sequence shown here is derived from an EMBL/GenBank/DDBJ whole genome shotgun (WGS) entry which is preliminary data.</text>
</comment>
<dbReference type="CDD" id="cd04900">
    <property type="entry name" value="ACT_UUR-like_1"/>
    <property type="match status" value="1"/>
</dbReference>
<evidence type="ECO:0000256" key="7">
    <source>
        <dbReference type="ARBA" id="ARBA00047968"/>
    </source>
</evidence>